<evidence type="ECO:0000256" key="2">
    <source>
        <dbReference type="PROSITE-ProRule" id="PRU00176"/>
    </source>
</evidence>
<gene>
    <name evidence="5" type="ORF">L798_03527</name>
</gene>
<dbReference type="OMA" id="ELMALFC"/>
<dbReference type="SUPFAM" id="SSF54928">
    <property type="entry name" value="RNA-binding domain, RBD"/>
    <property type="match status" value="1"/>
</dbReference>
<dbReference type="Proteomes" id="UP000027135">
    <property type="component" value="Unassembled WGS sequence"/>
</dbReference>
<evidence type="ECO:0000256" key="3">
    <source>
        <dbReference type="SAM" id="MobiDB-lite"/>
    </source>
</evidence>
<evidence type="ECO:0000313" key="6">
    <source>
        <dbReference type="Proteomes" id="UP000027135"/>
    </source>
</evidence>
<protein>
    <submittedName>
        <fullName evidence="5">RNA-binding protein 41</fullName>
    </submittedName>
</protein>
<feature type="compositionally biased region" description="Basic and acidic residues" evidence="3">
    <location>
        <begin position="10"/>
        <end position="26"/>
    </location>
</feature>
<evidence type="ECO:0000313" key="5">
    <source>
        <dbReference type="EMBL" id="KDR21829.1"/>
    </source>
</evidence>
<dbReference type="PANTHER" id="PTHR16105">
    <property type="entry name" value="RNA-BINDING REGION-CONTAINING PROTEIN 3"/>
    <property type="match status" value="1"/>
</dbReference>
<dbReference type="STRING" id="136037.A0A067RQ13"/>
<dbReference type="InterPro" id="IPR045164">
    <property type="entry name" value="RBM41/RNPC3"/>
</dbReference>
<dbReference type="PANTHER" id="PTHR16105:SF2">
    <property type="entry name" value="RNA-BINDING PROTEIN 41"/>
    <property type="match status" value="1"/>
</dbReference>
<dbReference type="PROSITE" id="PS50102">
    <property type="entry name" value="RRM"/>
    <property type="match status" value="1"/>
</dbReference>
<accession>A0A067RQ13</accession>
<dbReference type="eggNOG" id="ENOG502RIV3">
    <property type="taxonomic scope" value="Eukaryota"/>
</dbReference>
<proteinExistence type="predicted"/>
<feature type="compositionally biased region" description="Polar residues" evidence="3">
    <location>
        <begin position="229"/>
        <end position="246"/>
    </location>
</feature>
<dbReference type="EMBL" id="KK852536">
    <property type="protein sequence ID" value="KDR21829.1"/>
    <property type="molecule type" value="Genomic_DNA"/>
</dbReference>
<dbReference type="InterPro" id="IPR012677">
    <property type="entry name" value="Nucleotide-bd_a/b_plait_sf"/>
</dbReference>
<feature type="domain" description="RRM" evidence="4">
    <location>
        <begin position="364"/>
        <end position="442"/>
    </location>
</feature>
<dbReference type="InterPro" id="IPR000504">
    <property type="entry name" value="RRM_dom"/>
</dbReference>
<dbReference type="SMART" id="SM00360">
    <property type="entry name" value="RRM"/>
    <property type="match status" value="1"/>
</dbReference>
<dbReference type="GO" id="GO:0000398">
    <property type="term" value="P:mRNA splicing, via spliceosome"/>
    <property type="evidence" value="ECO:0007669"/>
    <property type="project" value="TreeGrafter"/>
</dbReference>
<dbReference type="Gene3D" id="3.30.70.330">
    <property type="match status" value="1"/>
</dbReference>
<keyword evidence="1 2" id="KW-0694">RNA-binding</keyword>
<dbReference type="InterPro" id="IPR035979">
    <property type="entry name" value="RBD_domain_sf"/>
</dbReference>
<dbReference type="Pfam" id="PF00076">
    <property type="entry name" value="RRM_1"/>
    <property type="match status" value="1"/>
</dbReference>
<dbReference type="AlphaFoldDB" id="A0A067RQ13"/>
<keyword evidence="6" id="KW-1185">Reference proteome</keyword>
<evidence type="ECO:0000256" key="1">
    <source>
        <dbReference type="ARBA" id="ARBA00022884"/>
    </source>
</evidence>
<reference evidence="5 6" key="1">
    <citation type="journal article" date="2014" name="Nat. Commun.">
        <title>Molecular traces of alternative social organization in a termite genome.</title>
        <authorList>
            <person name="Terrapon N."/>
            <person name="Li C."/>
            <person name="Robertson H.M."/>
            <person name="Ji L."/>
            <person name="Meng X."/>
            <person name="Booth W."/>
            <person name="Chen Z."/>
            <person name="Childers C.P."/>
            <person name="Glastad K.M."/>
            <person name="Gokhale K."/>
            <person name="Gowin J."/>
            <person name="Gronenberg W."/>
            <person name="Hermansen R.A."/>
            <person name="Hu H."/>
            <person name="Hunt B.G."/>
            <person name="Huylmans A.K."/>
            <person name="Khalil S.M."/>
            <person name="Mitchell R.D."/>
            <person name="Munoz-Torres M.C."/>
            <person name="Mustard J.A."/>
            <person name="Pan H."/>
            <person name="Reese J.T."/>
            <person name="Scharf M.E."/>
            <person name="Sun F."/>
            <person name="Vogel H."/>
            <person name="Xiao J."/>
            <person name="Yang W."/>
            <person name="Yang Z."/>
            <person name="Yang Z."/>
            <person name="Zhou J."/>
            <person name="Zhu J."/>
            <person name="Brent C.S."/>
            <person name="Elsik C.G."/>
            <person name="Goodisman M.A."/>
            <person name="Liberles D.A."/>
            <person name="Roe R.M."/>
            <person name="Vargo E.L."/>
            <person name="Vilcinskas A."/>
            <person name="Wang J."/>
            <person name="Bornberg-Bauer E."/>
            <person name="Korb J."/>
            <person name="Zhang G."/>
            <person name="Liebig J."/>
        </authorList>
    </citation>
    <scope>NUCLEOTIDE SEQUENCE [LARGE SCALE GENOMIC DNA]</scope>
    <source>
        <tissue evidence="5">Whole organism</tissue>
    </source>
</reference>
<dbReference type="GO" id="GO:0097157">
    <property type="term" value="F:pre-mRNA intronic binding"/>
    <property type="evidence" value="ECO:0007669"/>
    <property type="project" value="TreeGrafter"/>
</dbReference>
<sequence>MAKVQSSRAKIYEKKSSVADEPTEHIESEGERLIKHLVQKQIDTHISLSDQLKQNKEFEKSTEYVPLTKYTSGQISLQEFEDCTKRATRVEDLKSSGLTDEEVELVLDHGKGKEFLYEKYKKLESSVLKSRLQQVFSKIKSSRAEQWDNSKESGSIVSRHEQELGLSVKPNSEHTRLLQFALSCQPAGSSTNLTPLSHPINHLKELEQQLFGHLAKRDQQQRKSKKYLNASSAQRFKSKQSTSTKLKMSGERTLWDLKDASVTKSPSRGTTKVCHMYSCKPENLYTIKDKKIVPVSEVPSSPISVRSASLSSGGCNGQPFVVSDVADSDVKILHREDIQRNKLSTEEIKLLPRFQNYDKGPPSQVLFVKNLSNRVKEADLVSVFGHLDDRGQRRIIYRLMTGRMKGQAFVTFPSVEKATQALELINGYILRKKPMIIQYGHTPSSKSKAEAAVHS</sequence>
<evidence type="ECO:0000259" key="4">
    <source>
        <dbReference type="PROSITE" id="PS50102"/>
    </source>
</evidence>
<feature type="region of interest" description="Disordered" evidence="3">
    <location>
        <begin position="221"/>
        <end position="248"/>
    </location>
</feature>
<feature type="region of interest" description="Disordered" evidence="3">
    <location>
        <begin position="1"/>
        <end position="26"/>
    </location>
</feature>
<organism evidence="5 6">
    <name type="scientific">Zootermopsis nevadensis</name>
    <name type="common">Dampwood termite</name>
    <dbReference type="NCBI Taxonomy" id="136037"/>
    <lineage>
        <taxon>Eukaryota</taxon>
        <taxon>Metazoa</taxon>
        <taxon>Ecdysozoa</taxon>
        <taxon>Arthropoda</taxon>
        <taxon>Hexapoda</taxon>
        <taxon>Insecta</taxon>
        <taxon>Pterygota</taxon>
        <taxon>Neoptera</taxon>
        <taxon>Polyneoptera</taxon>
        <taxon>Dictyoptera</taxon>
        <taxon>Blattodea</taxon>
        <taxon>Blattoidea</taxon>
        <taxon>Termitoidae</taxon>
        <taxon>Termopsidae</taxon>
        <taxon>Zootermopsis</taxon>
    </lineage>
</organism>
<name>A0A067RQ13_ZOONE</name>
<dbReference type="OrthoDB" id="448399at2759"/>
<dbReference type="GO" id="GO:0030626">
    <property type="term" value="F:U12 snRNA binding"/>
    <property type="evidence" value="ECO:0007669"/>
    <property type="project" value="TreeGrafter"/>
</dbReference>
<dbReference type="GO" id="GO:0005689">
    <property type="term" value="C:U12-type spliceosomal complex"/>
    <property type="evidence" value="ECO:0007669"/>
    <property type="project" value="TreeGrafter"/>
</dbReference>
<dbReference type="InParanoid" id="A0A067RQ13"/>